<comment type="similarity">
    <text evidence="2 10">Belongs to the ABC-4 integral membrane protein family. FtsX subfamily.</text>
</comment>
<dbReference type="GO" id="GO:0051301">
    <property type="term" value="P:cell division"/>
    <property type="evidence" value="ECO:0007669"/>
    <property type="project" value="UniProtKB-KW"/>
</dbReference>
<dbReference type="InterPro" id="IPR058204">
    <property type="entry name" value="FtsX_firmicutes-type"/>
</dbReference>
<evidence type="ECO:0000256" key="3">
    <source>
        <dbReference type="ARBA" id="ARBA00021907"/>
    </source>
</evidence>
<dbReference type="Proteomes" id="UP000183190">
    <property type="component" value="Unassembled WGS sequence"/>
</dbReference>
<name>A0A1H6IK14_RUMFL</name>
<dbReference type="AlphaFoldDB" id="A0A1H6IK14"/>
<evidence type="ECO:0000256" key="7">
    <source>
        <dbReference type="ARBA" id="ARBA00022989"/>
    </source>
</evidence>
<evidence type="ECO:0000313" key="14">
    <source>
        <dbReference type="EMBL" id="SEH48286.1"/>
    </source>
</evidence>
<feature type="transmembrane region" description="Helical" evidence="11">
    <location>
        <begin position="273"/>
        <end position="295"/>
    </location>
</feature>
<dbReference type="GO" id="GO:0005886">
    <property type="term" value="C:plasma membrane"/>
    <property type="evidence" value="ECO:0007669"/>
    <property type="project" value="UniProtKB-SubCell"/>
</dbReference>
<evidence type="ECO:0000256" key="5">
    <source>
        <dbReference type="ARBA" id="ARBA00022618"/>
    </source>
</evidence>
<dbReference type="PIRSF" id="PIRSF003097">
    <property type="entry name" value="FtsX"/>
    <property type="match status" value="1"/>
</dbReference>
<keyword evidence="8 10" id="KW-0472">Membrane</keyword>
<dbReference type="OrthoDB" id="9812531at2"/>
<dbReference type="InterPro" id="IPR004513">
    <property type="entry name" value="FtsX"/>
</dbReference>
<evidence type="ECO:0000256" key="6">
    <source>
        <dbReference type="ARBA" id="ARBA00022692"/>
    </source>
</evidence>
<dbReference type="PANTHER" id="PTHR47755">
    <property type="entry name" value="CELL DIVISION PROTEIN FTSX"/>
    <property type="match status" value="1"/>
</dbReference>
<dbReference type="InterPro" id="IPR040690">
    <property type="entry name" value="FtsX_ECD"/>
</dbReference>
<evidence type="ECO:0000256" key="9">
    <source>
        <dbReference type="ARBA" id="ARBA00023306"/>
    </source>
</evidence>
<dbReference type="Pfam" id="PF18075">
    <property type="entry name" value="FtsX_ECD"/>
    <property type="match status" value="1"/>
</dbReference>
<keyword evidence="5 10" id="KW-0132">Cell division</keyword>
<evidence type="ECO:0000259" key="12">
    <source>
        <dbReference type="Pfam" id="PF02687"/>
    </source>
</evidence>
<protein>
    <recommendedName>
        <fullName evidence="3 10">Cell division protein FtsX</fullName>
    </recommendedName>
</protein>
<gene>
    <name evidence="14" type="ORF">SAMN02910265_00968</name>
</gene>
<keyword evidence="9 10" id="KW-0131">Cell cycle</keyword>
<dbReference type="PANTHER" id="PTHR47755:SF1">
    <property type="entry name" value="CELL DIVISION PROTEIN FTSX"/>
    <property type="match status" value="1"/>
</dbReference>
<keyword evidence="6 11" id="KW-0812">Transmembrane</keyword>
<feature type="domain" description="FtsX extracellular" evidence="13">
    <location>
        <begin position="60"/>
        <end position="152"/>
    </location>
</feature>
<comment type="function">
    <text evidence="10">Part of the ABC transporter FtsEX involved in asymmetric cellular division facilitating the initiation of sporulation.</text>
</comment>
<evidence type="ECO:0000256" key="4">
    <source>
        <dbReference type="ARBA" id="ARBA00022475"/>
    </source>
</evidence>
<comment type="subcellular location">
    <subcellularLocation>
        <location evidence="1">Cell membrane</location>
        <topology evidence="1">Multi-pass membrane protein</topology>
    </subcellularLocation>
</comment>
<feature type="transmembrane region" description="Helical" evidence="11">
    <location>
        <begin position="170"/>
        <end position="190"/>
    </location>
</feature>
<evidence type="ECO:0000256" key="1">
    <source>
        <dbReference type="ARBA" id="ARBA00004651"/>
    </source>
</evidence>
<dbReference type="NCBIfam" id="NF038347">
    <property type="entry name" value="FtsX_Gpos"/>
    <property type="match status" value="1"/>
</dbReference>
<accession>A0A1H6IK14</accession>
<keyword evidence="4 10" id="KW-1003">Cell membrane</keyword>
<evidence type="ECO:0000313" key="15">
    <source>
        <dbReference type="Proteomes" id="UP000183190"/>
    </source>
</evidence>
<sequence length="303" mass="32826">MKVSGIRYLANQGVENIWKNKMMAFATFCVLLISLLLVGIAGLFYVNLNSMIKGLGSQNEVAVFMKVGTTEQENAAAEEAIKAIPNIDKVTFISKEDGLSRQKANLPNAQKIFDEYIGTDASFMPDGFSVTVKNTDLIADTTAQISAVANVQSASASPQVAEFLRELRKMVSLIAGAIIIALSIISMIIISNTTKASVFARREEIQIMKYVGATNAFIRMPFFVEGMVTGFFAGAGAYFITWAVYSSVYDMITEQGMIMNTVGVNSIIPFDKIRLIVVLAYLIAGALIGALGSVISTRKHIDV</sequence>
<feature type="transmembrane region" description="Helical" evidence="11">
    <location>
        <begin position="22"/>
        <end position="46"/>
    </location>
</feature>
<evidence type="ECO:0000256" key="2">
    <source>
        <dbReference type="ARBA" id="ARBA00007379"/>
    </source>
</evidence>
<reference evidence="14 15" key="1">
    <citation type="submission" date="2016-10" db="EMBL/GenBank/DDBJ databases">
        <authorList>
            <person name="de Groot N.N."/>
        </authorList>
    </citation>
    <scope>NUCLEOTIDE SEQUENCE [LARGE SCALE GENOMIC DNA]</scope>
    <source>
        <strain evidence="14 15">YAD2003</strain>
    </source>
</reference>
<dbReference type="Gene3D" id="3.30.70.3040">
    <property type="match status" value="1"/>
</dbReference>
<evidence type="ECO:0000256" key="11">
    <source>
        <dbReference type="SAM" id="Phobius"/>
    </source>
</evidence>
<dbReference type="RefSeq" id="WP_074714739.1">
    <property type="nucleotide sequence ID" value="NZ_FNWV01000002.1"/>
</dbReference>
<evidence type="ECO:0000256" key="10">
    <source>
        <dbReference type="PIRNR" id="PIRNR003097"/>
    </source>
</evidence>
<dbReference type="EMBL" id="FNWV01000002">
    <property type="protein sequence ID" value="SEH48286.1"/>
    <property type="molecule type" value="Genomic_DNA"/>
</dbReference>
<feature type="domain" description="ABC3 transporter permease C-terminal" evidence="12">
    <location>
        <begin position="177"/>
        <end position="299"/>
    </location>
</feature>
<organism evidence="14 15">
    <name type="scientific">Ruminococcus flavefaciens</name>
    <dbReference type="NCBI Taxonomy" id="1265"/>
    <lineage>
        <taxon>Bacteria</taxon>
        <taxon>Bacillati</taxon>
        <taxon>Bacillota</taxon>
        <taxon>Clostridia</taxon>
        <taxon>Eubacteriales</taxon>
        <taxon>Oscillospiraceae</taxon>
        <taxon>Ruminococcus</taxon>
    </lineage>
</organism>
<evidence type="ECO:0000259" key="13">
    <source>
        <dbReference type="Pfam" id="PF18075"/>
    </source>
</evidence>
<proteinExistence type="inferred from homology"/>
<dbReference type="InterPro" id="IPR003838">
    <property type="entry name" value="ABC3_permease_C"/>
</dbReference>
<keyword evidence="7 11" id="KW-1133">Transmembrane helix</keyword>
<evidence type="ECO:0000256" key="8">
    <source>
        <dbReference type="ARBA" id="ARBA00023136"/>
    </source>
</evidence>
<feature type="transmembrane region" description="Helical" evidence="11">
    <location>
        <begin position="230"/>
        <end position="252"/>
    </location>
</feature>
<dbReference type="Pfam" id="PF02687">
    <property type="entry name" value="FtsX"/>
    <property type="match status" value="1"/>
</dbReference>